<name>A0ABV0QM74_9TELE</name>
<sequence>PNGYDGPGQSREPCHGTEADATLQTPAARKISNRDKTAENCDNGDSGWVDSDVKSNGLMSRIYANFTLGLSSGPGQYPNYPQGQGQQYGGYRPPQPGPPQGQQQRPYGYDQGLEGEKMQTHQANFQLGQWYMSRCILHLHICVALLRFSGITPSPHTTLLLHSWLPHPSQLPLGLPLARALGRAGVLGAPPPVLPGSCCPQLRSCRRYWGRTKSLLLRPCVRPLWEDEEVARRLLAQMKDS</sequence>
<proteinExistence type="predicted"/>
<keyword evidence="3" id="KW-1185">Reference proteome</keyword>
<evidence type="ECO:0000313" key="3">
    <source>
        <dbReference type="Proteomes" id="UP001434883"/>
    </source>
</evidence>
<feature type="region of interest" description="Disordered" evidence="1">
    <location>
        <begin position="1"/>
        <end position="50"/>
    </location>
</feature>
<feature type="compositionally biased region" description="Low complexity" evidence="1">
    <location>
        <begin position="100"/>
        <end position="110"/>
    </location>
</feature>
<organism evidence="2 3">
    <name type="scientific">Xenoophorus captivus</name>
    <dbReference type="NCBI Taxonomy" id="1517983"/>
    <lineage>
        <taxon>Eukaryota</taxon>
        <taxon>Metazoa</taxon>
        <taxon>Chordata</taxon>
        <taxon>Craniata</taxon>
        <taxon>Vertebrata</taxon>
        <taxon>Euteleostomi</taxon>
        <taxon>Actinopterygii</taxon>
        <taxon>Neopterygii</taxon>
        <taxon>Teleostei</taxon>
        <taxon>Neoteleostei</taxon>
        <taxon>Acanthomorphata</taxon>
        <taxon>Ovalentaria</taxon>
        <taxon>Atherinomorphae</taxon>
        <taxon>Cyprinodontiformes</taxon>
        <taxon>Goodeidae</taxon>
        <taxon>Xenoophorus</taxon>
    </lineage>
</organism>
<dbReference type="EMBL" id="JAHRIN010016921">
    <property type="protein sequence ID" value="MEQ2196528.1"/>
    <property type="molecule type" value="Genomic_DNA"/>
</dbReference>
<reference evidence="2 3" key="1">
    <citation type="submission" date="2021-06" db="EMBL/GenBank/DDBJ databases">
        <authorList>
            <person name="Palmer J.M."/>
        </authorList>
    </citation>
    <scope>NUCLEOTIDE SEQUENCE [LARGE SCALE GENOMIC DNA]</scope>
    <source>
        <strain evidence="2 3">XC_2019</strain>
        <tissue evidence="2">Muscle</tissue>
    </source>
</reference>
<comment type="caution">
    <text evidence="2">The sequence shown here is derived from an EMBL/GenBank/DDBJ whole genome shotgun (WGS) entry which is preliminary data.</text>
</comment>
<feature type="compositionally biased region" description="Low complexity" evidence="1">
    <location>
        <begin position="74"/>
        <end position="92"/>
    </location>
</feature>
<evidence type="ECO:0000256" key="1">
    <source>
        <dbReference type="SAM" id="MobiDB-lite"/>
    </source>
</evidence>
<gene>
    <name evidence="2" type="ORF">XENOCAPTIV_001682</name>
</gene>
<feature type="non-terminal residue" evidence="2">
    <location>
        <position position="1"/>
    </location>
</feature>
<feature type="region of interest" description="Disordered" evidence="1">
    <location>
        <begin position="74"/>
        <end position="110"/>
    </location>
</feature>
<dbReference type="Proteomes" id="UP001434883">
    <property type="component" value="Unassembled WGS sequence"/>
</dbReference>
<evidence type="ECO:0000313" key="2">
    <source>
        <dbReference type="EMBL" id="MEQ2196528.1"/>
    </source>
</evidence>
<accession>A0ABV0QM74</accession>
<protein>
    <submittedName>
        <fullName evidence="2">Uncharacterized protein</fullName>
    </submittedName>
</protein>